<dbReference type="InterPro" id="IPR036052">
    <property type="entry name" value="TrpB-like_PALP_sf"/>
</dbReference>
<evidence type="ECO:0000256" key="5">
    <source>
        <dbReference type="ARBA" id="ARBA00011447"/>
    </source>
</evidence>
<proteinExistence type="inferred from homology"/>
<keyword evidence="13" id="KW-0547">Nucleotide-binding</keyword>
<evidence type="ECO:0000256" key="6">
    <source>
        <dbReference type="ARBA" id="ARBA00012096"/>
    </source>
</evidence>
<evidence type="ECO:0000256" key="12">
    <source>
        <dbReference type="ARBA" id="ARBA00031427"/>
    </source>
</evidence>
<evidence type="ECO:0000259" key="14">
    <source>
        <dbReference type="Pfam" id="PF00291"/>
    </source>
</evidence>
<dbReference type="PANTHER" id="PTHR48078">
    <property type="entry name" value="THREONINE DEHYDRATASE, MITOCHONDRIAL-RELATED"/>
    <property type="match status" value="1"/>
</dbReference>
<dbReference type="NCBIfam" id="NF006389">
    <property type="entry name" value="PRK08638.1"/>
    <property type="match status" value="1"/>
</dbReference>
<dbReference type="InterPro" id="IPR005789">
    <property type="entry name" value="Thr_deHydtase_catblc"/>
</dbReference>
<comment type="subunit">
    <text evidence="5 13">In the native structure, TdcB is in a dimeric form, whereas in the TdcB-AMP complex, it exists in a tetrameric form (dimer of dimers).</text>
</comment>
<organism evidence="15 16">
    <name type="scientific">Lactococcus garvieae</name>
    <dbReference type="NCBI Taxonomy" id="1363"/>
    <lineage>
        <taxon>Bacteria</taxon>
        <taxon>Bacillati</taxon>
        <taxon>Bacillota</taxon>
        <taxon>Bacilli</taxon>
        <taxon>Lactobacillales</taxon>
        <taxon>Streptococcaceae</taxon>
        <taxon>Lactococcus</taxon>
    </lineage>
</organism>
<keyword evidence="8" id="KW-0021">Allosteric enzyme</keyword>
<dbReference type="InterPro" id="IPR001926">
    <property type="entry name" value="TrpB-like_PALP"/>
</dbReference>
<dbReference type="SUPFAM" id="SSF53686">
    <property type="entry name" value="Tryptophan synthase beta subunit-like PLP-dependent enzymes"/>
    <property type="match status" value="1"/>
</dbReference>
<evidence type="ECO:0000256" key="10">
    <source>
        <dbReference type="ARBA" id="ARBA00023239"/>
    </source>
</evidence>
<dbReference type="NCBIfam" id="TIGR01127">
    <property type="entry name" value="ilvA_1Cterm"/>
    <property type="match status" value="1"/>
</dbReference>
<dbReference type="FunFam" id="3.40.50.1100:FF:000007">
    <property type="entry name" value="L-threonine dehydratase catabolic TdcB"/>
    <property type="match status" value="1"/>
</dbReference>
<protein>
    <recommendedName>
        <fullName evidence="7 13">L-threonine dehydratase catabolic TdcB</fullName>
        <ecNumber evidence="6 13">4.3.1.19</ecNumber>
    </recommendedName>
    <alternativeName>
        <fullName evidence="12 13">Threonine deaminase</fullName>
    </alternativeName>
</protein>
<dbReference type="EC" id="4.3.1.19" evidence="6 13"/>
<dbReference type="Proteomes" id="UP000181969">
    <property type="component" value="Unassembled WGS sequence"/>
</dbReference>
<evidence type="ECO:0000256" key="4">
    <source>
        <dbReference type="ARBA" id="ARBA00010869"/>
    </source>
</evidence>
<dbReference type="GO" id="GO:0030170">
    <property type="term" value="F:pyridoxal phosphate binding"/>
    <property type="evidence" value="ECO:0007669"/>
    <property type="project" value="InterPro"/>
</dbReference>
<comment type="similarity">
    <text evidence="4 13">Belongs to the serine/threonine dehydratase family.</text>
</comment>
<dbReference type="GO" id="GO:0070689">
    <property type="term" value="P:L-threonine catabolic process to propionate"/>
    <property type="evidence" value="ECO:0007669"/>
    <property type="project" value="UniProtKB-UniPathway"/>
</dbReference>
<dbReference type="RefSeq" id="WP_074751092.1">
    <property type="nucleotide sequence ID" value="NZ_FOTJ01000005.1"/>
</dbReference>
<evidence type="ECO:0000256" key="9">
    <source>
        <dbReference type="ARBA" id="ARBA00022898"/>
    </source>
</evidence>
<evidence type="ECO:0000256" key="2">
    <source>
        <dbReference type="ARBA" id="ARBA00001933"/>
    </source>
</evidence>
<dbReference type="InterPro" id="IPR000634">
    <property type="entry name" value="Ser/Thr_deHydtase_PyrdxlP-BS"/>
</dbReference>
<reference evidence="15 16" key="1">
    <citation type="submission" date="2016-10" db="EMBL/GenBank/DDBJ databases">
        <authorList>
            <person name="de Groot N.N."/>
        </authorList>
    </citation>
    <scope>NUCLEOTIDE SEQUENCE [LARGE SCALE GENOMIC DNA]</scope>
    <source>
        <strain evidence="15 16">M79</strain>
    </source>
</reference>
<sequence length="335" mass="36052">MPNLANLPITIKDIKKAQNTVKQYARETPLIQSMFLTAKTGGEVYLKLENMQLTGSFKFRGAFNKIAQLSQEEKDRGVIACSAGNHAQGVALTSKLLGIKSIIVMPKGAPQAKVDATRGYGAEVMLEGEQFDDSKAFCEAYAKENNITYIPPYDDVEVMAGQGTIGLEILDHLWDVDTVLVPVGGGGLISGVAVALKSFNPNIQVIGVQAENCHGMTASFRERKKVHHDEAPTIADGCHVAYPGELTFEVVNQIVDNMVLVTESEIELAIKDLIQRTKIVVEGAGALATAAILSGKVDDYVKGKKVVSIVSGGNVDLARIEDVVDHFLIANDNDQ</sequence>
<evidence type="ECO:0000256" key="3">
    <source>
        <dbReference type="ARBA" id="ARBA00004958"/>
    </source>
</evidence>
<dbReference type="GO" id="GO:0004794">
    <property type="term" value="F:threonine deaminase activity"/>
    <property type="evidence" value="ECO:0007669"/>
    <property type="project" value="UniProtKB-EC"/>
</dbReference>
<evidence type="ECO:0000256" key="7">
    <source>
        <dbReference type="ARBA" id="ARBA00022248"/>
    </source>
</evidence>
<accession>A0A1I4GWM4</accession>
<gene>
    <name evidence="15" type="ORF">SAMN05216438_10582</name>
</gene>
<comment type="catalytic activity">
    <reaction evidence="1 13">
        <text>L-threonine = 2-oxobutanoate + NH4(+)</text>
        <dbReference type="Rhea" id="RHEA:22108"/>
        <dbReference type="ChEBI" id="CHEBI:16763"/>
        <dbReference type="ChEBI" id="CHEBI:28938"/>
        <dbReference type="ChEBI" id="CHEBI:57926"/>
        <dbReference type="EC" id="4.3.1.19"/>
    </reaction>
</comment>
<comment type="function">
    <text evidence="11 13">Catalyzes the anaerobic formation of alpha-ketobutyrate and ammonia from threonine in a two-step reaction. The first step involved a dehydration of threonine and a production of enamine intermediates (aminocrotonate), which tautomerizes to its imine form (iminobutyrate). Both intermediates are unstable and short-lived. The second step is the nonenzymatic hydrolysis of the enamine/imine intermediates to form 2-ketobutyrate and free ammonia. In the low water environment of the cell, the second step is accelerated by RidA.</text>
</comment>
<evidence type="ECO:0000313" key="15">
    <source>
        <dbReference type="EMBL" id="SFL33551.1"/>
    </source>
</evidence>
<name>A0A1I4GWM4_9LACT</name>
<dbReference type="AlphaFoldDB" id="A0A1I4GWM4"/>
<evidence type="ECO:0000313" key="16">
    <source>
        <dbReference type="Proteomes" id="UP000181969"/>
    </source>
</evidence>
<evidence type="ECO:0000256" key="8">
    <source>
        <dbReference type="ARBA" id="ARBA00022533"/>
    </source>
</evidence>
<dbReference type="GO" id="GO:0006565">
    <property type="term" value="P:L-serine catabolic process"/>
    <property type="evidence" value="ECO:0007669"/>
    <property type="project" value="TreeGrafter"/>
</dbReference>
<evidence type="ECO:0000256" key="13">
    <source>
        <dbReference type="RuleBase" id="RU363083"/>
    </source>
</evidence>
<evidence type="ECO:0000256" key="11">
    <source>
        <dbReference type="ARBA" id="ARBA00025527"/>
    </source>
</evidence>
<dbReference type="InterPro" id="IPR050147">
    <property type="entry name" value="Ser/Thr_Dehydratase"/>
</dbReference>
<dbReference type="PANTHER" id="PTHR48078:SF6">
    <property type="entry name" value="L-THREONINE DEHYDRATASE CATABOLIC TDCB"/>
    <property type="match status" value="1"/>
</dbReference>
<dbReference type="GO" id="GO:0009097">
    <property type="term" value="P:isoleucine biosynthetic process"/>
    <property type="evidence" value="ECO:0007669"/>
    <property type="project" value="TreeGrafter"/>
</dbReference>
<dbReference type="CDD" id="cd01562">
    <property type="entry name" value="Thr-dehyd"/>
    <property type="match status" value="1"/>
</dbReference>
<dbReference type="GO" id="GO:0000166">
    <property type="term" value="F:nucleotide binding"/>
    <property type="evidence" value="ECO:0007669"/>
    <property type="project" value="UniProtKB-KW"/>
</dbReference>
<dbReference type="UniPathway" id="UPA00052">
    <property type="reaction ID" value="UER00507"/>
</dbReference>
<dbReference type="PROSITE" id="PS00165">
    <property type="entry name" value="DEHYDRATASE_SER_THR"/>
    <property type="match status" value="1"/>
</dbReference>
<feature type="domain" description="Tryptophan synthase beta chain-like PALP" evidence="14">
    <location>
        <begin position="23"/>
        <end position="312"/>
    </location>
</feature>
<keyword evidence="9 13" id="KW-0663">Pyridoxal phosphate</keyword>
<dbReference type="OrthoDB" id="9811476at2"/>
<dbReference type="Pfam" id="PF00291">
    <property type="entry name" value="PALP"/>
    <property type="match status" value="1"/>
</dbReference>
<dbReference type="GO" id="GO:0003941">
    <property type="term" value="F:L-serine ammonia-lyase activity"/>
    <property type="evidence" value="ECO:0007669"/>
    <property type="project" value="TreeGrafter"/>
</dbReference>
<evidence type="ECO:0000256" key="1">
    <source>
        <dbReference type="ARBA" id="ARBA00001274"/>
    </source>
</evidence>
<keyword evidence="10 13" id="KW-0456">Lyase</keyword>
<dbReference type="Gene3D" id="3.40.50.1100">
    <property type="match status" value="2"/>
</dbReference>
<comment type="pathway">
    <text evidence="3 13">Amino-acid degradation; L-threonine degradation via propanoate pathway; propanoate from L-threonine: step 1/4.</text>
</comment>
<dbReference type="EMBL" id="FOTJ01000005">
    <property type="protein sequence ID" value="SFL33551.1"/>
    <property type="molecule type" value="Genomic_DNA"/>
</dbReference>
<comment type="cofactor">
    <cofactor evidence="2 13">
        <name>pyridoxal 5'-phosphate</name>
        <dbReference type="ChEBI" id="CHEBI:597326"/>
    </cofactor>
</comment>